<dbReference type="AlphaFoldDB" id="A0AAE0WPE5"/>
<reference evidence="2" key="1">
    <citation type="submission" date="2023-07" db="EMBL/GenBank/DDBJ databases">
        <title>Black Yeasts Isolated from many extreme environments.</title>
        <authorList>
            <person name="Coleine C."/>
            <person name="Stajich J.E."/>
            <person name="Selbmann L."/>
        </authorList>
    </citation>
    <scope>NUCLEOTIDE SEQUENCE</scope>
    <source>
        <strain evidence="2">CCFEE 5485</strain>
    </source>
</reference>
<dbReference type="Proteomes" id="UP001274830">
    <property type="component" value="Unassembled WGS sequence"/>
</dbReference>
<feature type="region of interest" description="Disordered" evidence="1">
    <location>
        <begin position="25"/>
        <end position="74"/>
    </location>
</feature>
<protein>
    <submittedName>
        <fullName evidence="2">Uncharacterized protein</fullName>
    </submittedName>
</protein>
<evidence type="ECO:0000256" key="1">
    <source>
        <dbReference type="SAM" id="MobiDB-lite"/>
    </source>
</evidence>
<feature type="compositionally biased region" description="Basic and acidic residues" evidence="1">
    <location>
        <begin position="51"/>
        <end position="61"/>
    </location>
</feature>
<dbReference type="EMBL" id="JAUTXT010000014">
    <property type="protein sequence ID" value="KAK3675523.1"/>
    <property type="molecule type" value="Genomic_DNA"/>
</dbReference>
<proteinExistence type="predicted"/>
<evidence type="ECO:0000313" key="3">
    <source>
        <dbReference type="Proteomes" id="UP001274830"/>
    </source>
</evidence>
<comment type="caution">
    <text evidence="2">The sequence shown here is derived from an EMBL/GenBank/DDBJ whole genome shotgun (WGS) entry which is preliminary data.</text>
</comment>
<accession>A0AAE0WPE5</accession>
<organism evidence="2 3">
    <name type="scientific">Recurvomyces mirabilis</name>
    <dbReference type="NCBI Taxonomy" id="574656"/>
    <lineage>
        <taxon>Eukaryota</taxon>
        <taxon>Fungi</taxon>
        <taxon>Dikarya</taxon>
        <taxon>Ascomycota</taxon>
        <taxon>Pezizomycotina</taxon>
        <taxon>Dothideomycetes</taxon>
        <taxon>Dothideomycetidae</taxon>
        <taxon>Mycosphaerellales</taxon>
        <taxon>Teratosphaeriaceae</taxon>
        <taxon>Recurvomyces</taxon>
    </lineage>
</organism>
<sequence length="101" mass="11537">MGLIKAGIKYGGIYLIAREGLKAVSNHHNKGDEQQQQPRQDQDQNSYQQRSRNDQFQEHRQPQPYEAPPQYVPARAGWSKSSEYMHKSYCNGYCGSSCNTA</sequence>
<evidence type="ECO:0000313" key="2">
    <source>
        <dbReference type="EMBL" id="KAK3675523.1"/>
    </source>
</evidence>
<name>A0AAE0WPE5_9PEZI</name>
<gene>
    <name evidence="2" type="ORF">LTR78_004606</name>
</gene>
<feature type="compositionally biased region" description="Low complexity" evidence="1">
    <location>
        <begin position="34"/>
        <end position="50"/>
    </location>
</feature>
<keyword evidence="3" id="KW-1185">Reference proteome</keyword>